<feature type="compositionally biased region" description="Polar residues" evidence="1">
    <location>
        <begin position="7"/>
        <end position="17"/>
    </location>
</feature>
<evidence type="ECO:0000313" key="3">
    <source>
        <dbReference type="EMBL" id="MCG7949292.1"/>
    </source>
</evidence>
<feature type="transmembrane region" description="Helical" evidence="2">
    <location>
        <begin position="96"/>
        <end position="116"/>
    </location>
</feature>
<protein>
    <submittedName>
        <fullName evidence="3">DUF2956 domain-containing protein</fullName>
    </submittedName>
</protein>
<evidence type="ECO:0000313" key="4">
    <source>
        <dbReference type="Proteomes" id="UP000886667"/>
    </source>
</evidence>
<dbReference type="AlphaFoldDB" id="A0A9E4TAC6"/>
<comment type="caution">
    <text evidence="3">The sequence shown here is derived from an EMBL/GenBank/DDBJ whole genome shotgun (WGS) entry which is preliminary data.</text>
</comment>
<evidence type="ECO:0000256" key="1">
    <source>
        <dbReference type="SAM" id="MobiDB-lite"/>
    </source>
</evidence>
<keyword evidence="2" id="KW-1133">Transmembrane helix</keyword>
<sequence>MAKSKKNQNPSQETVTEAMQIARATHRPGQTKEQTKLITMGIQKGIDQYKKQHKAKLRDMDKRRKKEQRSKQTDTETTGQVDNSDTLPPSTNKLPWVLLALSWLLFGAYLVTAQFYTA</sequence>
<keyword evidence="2" id="KW-0812">Transmembrane</keyword>
<proteinExistence type="predicted"/>
<feature type="region of interest" description="Disordered" evidence="1">
    <location>
        <begin position="1"/>
        <end position="89"/>
    </location>
</feature>
<keyword evidence="2" id="KW-0472">Membrane</keyword>
<dbReference type="InterPro" id="IPR021339">
    <property type="entry name" value="DUF2956"/>
</dbReference>
<accession>A0A9E4TAC6</accession>
<name>A0A9E4TAC6_9GAMM</name>
<dbReference type="EMBL" id="JAEPCM010000877">
    <property type="protein sequence ID" value="MCG7949292.1"/>
    <property type="molecule type" value="Genomic_DNA"/>
</dbReference>
<evidence type="ECO:0000256" key="2">
    <source>
        <dbReference type="SAM" id="Phobius"/>
    </source>
</evidence>
<dbReference type="Proteomes" id="UP000886667">
    <property type="component" value="Unassembled WGS sequence"/>
</dbReference>
<gene>
    <name evidence="3" type="ORF">JAZ07_23395</name>
</gene>
<organism evidence="3 4">
    <name type="scientific">Candidatus Thiodiazotropha taylori</name>
    <dbReference type="NCBI Taxonomy" id="2792791"/>
    <lineage>
        <taxon>Bacteria</taxon>
        <taxon>Pseudomonadati</taxon>
        <taxon>Pseudomonadota</taxon>
        <taxon>Gammaproteobacteria</taxon>
        <taxon>Chromatiales</taxon>
        <taxon>Sedimenticolaceae</taxon>
        <taxon>Candidatus Thiodiazotropha</taxon>
    </lineage>
</organism>
<reference evidence="3" key="1">
    <citation type="journal article" date="2021" name="Proc. Natl. Acad. Sci. U.S.A.">
        <title>Global biogeography of chemosynthetic symbionts reveals both localized and globally distributed symbiont groups. .</title>
        <authorList>
            <person name="Osvatic J.T."/>
            <person name="Wilkins L.G.E."/>
            <person name="Leibrecht L."/>
            <person name="Leray M."/>
            <person name="Zauner S."/>
            <person name="Polzin J."/>
            <person name="Camacho Y."/>
            <person name="Gros O."/>
            <person name="van Gils J.A."/>
            <person name="Eisen J.A."/>
            <person name="Petersen J.M."/>
            <person name="Yuen B."/>
        </authorList>
    </citation>
    <scope>NUCLEOTIDE SEQUENCE</scope>
    <source>
        <strain evidence="3">MAGclacostrist064TRANS</strain>
    </source>
</reference>
<dbReference type="Pfam" id="PF11169">
    <property type="entry name" value="DUF2956"/>
    <property type="match status" value="1"/>
</dbReference>
<feature type="compositionally biased region" description="Polar residues" evidence="1">
    <location>
        <begin position="75"/>
        <end position="89"/>
    </location>
</feature>